<dbReference type="InterPro" id="IPR050087">
    <property type="entry name" value="AON_synthase_class-II"/>
</dbReference>
<proteinExistence type="inferred from homology"/>
<evidence type="ECO:0000259" key="5">
    <source>
        <dbReference type="Pfam" id="PF00155"/>
    </source>
</evidence>
<dbReference type="InterPro" id="IPR015422">
    <property type="entry name" value="PyrdxlP-dep_Trfase_small"/>
</dbReference>
<protein>
    <submittedName>
        <fullName evidence="6">Pyridoxal phosphate-dependent aminotransferase family protein</fullName>
    </submittedName>
</protein>
<dbReference type="SUPFAM" id="SSF53383">
    <property type="entry name" value="PLP-dependent transferases"/>
    <property type="match status" value="1"/>
</dbReference>
<keyword evidence="6" id="KW-0032">Aminotransferase</keyword>
<dbReference type="EMBL" id="BAAAZC010000029">
    <property type="protein sequence ID" value="GAA3986983.1"/>
    <property type="molecule type" value="Genomic_DNA"/>
</dbReference>
<keyword evidence="4" id="KW-0663">Pyridoxal phosphate</keyword>
<dbReference type="PANTHER" id="PTHR13693:SF77">
    <property type="entry name" value="8-AMINO-7-OXONONANOATE SYNTHASE"/>
    <property type="match status" value="1"/>
</dbReference>
<evidence type="ECO:0000313" key="6">
    <source>
        <dbReference type="EMBL" id="GAA3986983.1"/>
    </source>
</evidence>
<reference evidence="7" key="1">
    <citation type="journal article" date="2019" name="Int. J. Syst. Evol. Microbiol.">
        <title>The Global Catalogue of Microorganisms (GCM) 10K type strain sequencing project: providing services to taxonomists for standard genome sequencing and annotation.</title>
        <authorList>
            <consortium name="The Broad Institute Genomics Platform"/>
            <consortium name="The Broad Institute Genome Sequencing Center for Infectious Disease"/>
            <person name="Wu L."/>
            <person name="Ma J."/>
        </authorList>
    </citation>
    <scope>NUCLEOTIDE SEQUENCE [LARGE SCALE GENOMIC DNA]</scope>
    <source>
        <strain evidence="7">JCM 16601</strain>
    </source>
</reference>
<dbReference type="Proteomes" id="UP001500742">
    <property type="component" value="Unassembled WGS sequence"/>
</dbReference>
<evidence type="ECO:0000256" key="2">
    <source>
        <dbReference type="ARBA" id="ARBA00010008"/>
    </source>
</evidence>
<dbReference type="InterPro" id="IPR004839">
    <property type="entry name" value="Aminotransferase_I/II_large"/>
</dbReference>
<evidence type="ECO:0000256" key="3">
    <source>
        <dbReference type="ARBA" id="ARBA00022679"/>
    </source>
</evidence>
<evidence type="ECO:0000256" key="4">
    <source>
        <dbReference type="ARBA" id="ARBA00022898"/>
    </source>
</evidence>
<gene>
    <name evidence="6" type="ORF">GCM10022210_44390</name>
</gene>
<dbReference type="Gene3D" id="3.90.1150.10">
    <property type="entry name" value="Aspartate Aminotransferase, domain 1"/>
    <property type="match status" value="1"/>
</dbReference>
<dbReference type="GO" id="GO:0008483">
    <property type="term" value="F:transaminase activity"/>
    <property type="evidence" value="ECO:0007669"/>
    <property type="project" value="UniProtKB-KW"/>
</dbReference>
<accession>A0ABP7QRG1</accession>
<dbReference type="InterPro" id="IPR015424">
    <property type="entry name" value="PyrdxlP-dep_Trfase"/>
</dbReference>
<dbReference type="Pfam" id="PF00155">
    <property type="entry name" value="Aminotran_1_2"/>
    <property type="match status" value="1"/>
</dbReference>
<dbReference type="RefSeq" id="WP_259089671.1">
    <property type="nucleotide sequence ID" value="NZ_BAAAZC010000029.1"/>
</dbReference>
<name>A0ABP7QRG1_9SPHI</name>
<dbReference type="PANTHER" id="PTHR13693">
    <property type="entry name" value="CLASS II AMINOTRANSFERASE/8-AMINO-7-OXONONANOATE SYNTHASE"/>
    <property type="match status" value="1"/>
</dbReference>
<sequence>MKSANNHLQNKLDERRASGNYRTLKAENELIDFCSNDYLGFARSQVLRQRIQAEVDNHPLSLNGSTGSRLLSGNLQYAVDLEQQLAAYHGFEAGLLFNSGYDANLGLLSSLAQRGDTIILDELIHASAIDGARLSNANRYSFKHNNLNSLEAKLKASKGNCYVIVESVYSMDGDSAPLTEILNLTEKYGAHLIVDEAHAIGLYKRGLVSESGLQNRIFAAVVTFGKALGCHGATVLSGKLLREYLINFARPFIYSTAPSFHHLASIKMAYELLNTADDEITALKNNISIFKENITQSAETPLIPSDSAIQCVVFKNNDQARHAANTLQSAGLDVRPILSPTVAAGTERIRICLHSFNTLNELNLLTNIINTLINAS</sequence>
<dbReference type="Gene3D" id="3.40.640.10">
    <property type="entry name" value="Type I PLP-dependent aspartate aminotransferase-like (Major domain)"/>
    <property type="match status" value="1"/>
</dbReference>
<dbReference type="InterPro" id="IPR015421">
    <property type="entry name" value="PyrdxlP-dep_Trfase_major"/>
</dbReference>
<keyword evidence="7" id="KW-1185">Reference proteome</keyword>
<organism evidence="6 7">
    <name type="scientific">Mucilaginibacter dorajii</name>
    <dbReference type="NCBI Taxonomy" id="692994"/>
    <lineage>
        <taxon>Bacteria</taxon>
        <taxon>Pseudomonadati</taxon>
        <taxon>Bacteroidota</taxon>
        <taxon>Sphingobacteriia</taxon>
        <taxon>Sphingobacteriales</taxon>
        <taxon>Sphingobacteriaceae</taxon>
        <taxon>Mucilaginibacter</taxon>
    </lineage>
</organism>
<evidence type="ECO:0000256" key="1">
    <source>
        <dbReference type="ARBA" id="ARBA00001933"/>
    </source>
</evidence>
<comment type="cofactor">
    <cofactor evidence="1">
        <name>pyridoxal 5'-phosphate</name>
        <dbReference type="ChEBI" id="CHEBI:597326"/>
    </cofactor>
</comment>
<keyword evidence="3" id="KW-0808">Transferase</keyword>
<evidence type="ECO:0000313" key="7">
    <source>
        <dbReference type="Proteomes" id="UP001500742"/>
    </source>
</evidence>
<comment type="caution">
    <text evidence="6">The sequence shown here is derived from an EMBL/GenBank/DDBJ whole genome shotgun (WGS) entry which is preliminary data.</text>
</comment>
<feature type="domain" description="Aminotransferase class I/classII large" evidence="5">
    <location>
        <begin position="29"/>
        <end position="361"/>
    </location>
</feature>
<comment type="similarity">
    <text evidence="2">Belongs to the class-II pyridoxal-phosphate-dependent aminotransferase family. BioF subfamily.</text>
</comment>